<dbReference type="InterPro" id="IPR002347">
    <property type="entry name" value="SDR_fam"/>
</dbReference>
<proteinExistence type="inferred from homology"/>
<keyword evidence="4" id="KW-1185">Reference proteome</keyword>
<dbReference type="EMBL" id="RZNY01000012">
    <property type="protein sequence ID" value="RUT45330.1"/>
    <property type="molecule type" value="Genomic_DNA"/>
</dbReference>
<dbReference type="AlphaFoldDB" id="A0A433Y7J6"/>
<protein>
    <submittedName>
        <fullName evidence="3">SDR family oxidoreductase</fullName>
    </submittedName>
</protein>
<evidence type="ECO:0000313" key="3">
    <source>
        <dbReference type="EMBL" id="RUT45330.1"/>
    </source>
</evidence>
<name>A0A433Y7J6_9BACL</name>
<dbReference type="PRINTS" id="PR00081">
    <property type="entry name" value="GDHRDH"/>
</dbReference>
<dbReference type="CDD" id="cd05233">
    <property type="entry name" value="SDR_c"/>
    <property type="match status" value="1"/>
</dbReference>
<accession>A0A433Y7J6</accession>
<reference evidence="3 4" key="1">
    <citation type="submission" date="2018-12" db="EMBL/GenBank/DDBJ databases">
        <authorList>
            <person name="Sun L."/>
            <person name="Chen Z."/>
        </authorList>
    </citation>
    <scope>NUCLEOTIDE SEQUENCE [LARGE SCALE GENOMIC DNA]</scope>
    <source>
        <strain evidence="3 4">DSM 15890</strain>
    </source>
</reference>
<evidence type="ECO:0000256" key="1">
    <source>
        <dbReference type="ARBA" id="ARBA00006484"/>
    </source>
</evidence>
<gene>
    <name evidence="3" type="ORF">EJP82_15320</name>
</gene>
<comment type="caution">
    <text evidence="3">The sequence shown here is derived from an EMBL/GenBank/DDBJ whole genome shotgun (WGS) entry which is preliminary data.</text>
</comment>
<evidence type="ECO:0000256" key="2">
    <source>
        <dbReference type="ARBA" id="ARBA00023002"/>
    </source>
</evidence>
<dbReference type="GO" id="GO:0016020">
    <property type="term" value="C:membrane"/>
    <property type="evidence" value="ECO:0007669"/>
    <property type="project" value="TreeGrafter"/>
</dbReference>
<dbReference type="PANTHER" id="PTHR44196:SF1">
    <property type="entry name" value="DEHYDROGENASE_REDUCTASE SDR FAMILY MEMBER 7B"/>
    <property type="match status" value="1"/>
</dbReference>
<dbReference type="Gene3D" id="3.40.50.720">
    <property type="entry name" value="NAD(P)-binding Rossmann-like Domain"/>
    <property type="match status" value="1"/>
</dbReference>
<dbReference type="RefSeq" id="WP_127192935.1">
    <property type="nucleotide sequence ID" value="NZ_RZNY01000012.1"/>
</dbReference>
<keyword evidence="2" id="KW-0560">Oxidoreductase</keyword>
<dbReference type="Proteomes" id="UP000279446">
    <property type="component" value="Unassembled WGS sequence"/>
</dbReference>
<dbReference type="Pfam" id="PF00106">
    <property type="entry name" value="adh_short"/>
    <property type="match status" value="1"/>
</dbReference>
<dbReference type="SUPFAM" id="SSF51735">
    <property type="entry name" value="NAD(P)-binding Rossmann-fold domains"/>
    <property type="match status" value="1"/>
</dbReference>
<dbReference type="PANTHER" id="PTHR44196">
    <property type="entry name" value="DEHYDROGENASE/REDUCTASE SDR FAMILY MEMBER 7B"/>
    <property type="match status" value="1"/>
</dbReference>
<evidence type="ECO:0000313" key="4">
    <source>
        <dbReference type="Proteomes" id="UP000279446"/>
    </source>
</evidence>
<dbReference type="GO" id="GO:0016491">
    <property type="term" value="F:oxidoreductase activity"/>
    <property type="evidence" value="ECO:0007669"/>
    <property type="project" value="UniProtKB-KW"/>
</dbReference>
<dbReference type="OrthoDB" id="9775296at2"/>
<dbReference type="InterPro" id="IPR036291">
    <property type="entry name" value="NAD(P)-bd_dom_sf"/>
</dbReference>
<comment type="similarity">
    <text evidence="1">Belongs to the short-chain dehydrogenases/reductases (SDR) family.</text>
</comment>
<sequence>MLIEKSSFKRDHLKNVTVLLTGGGGGIGYEAARALTWLGANVVIAEIDTTTGMQAQTVINKELNTDKVWFYPIDICNVQELDIMKLSINNRFGAVDVIFNNATVTPFGAIESVSIQDWDQSYFVNVRAPVLLIQKFLPDMLKRNAGVIVFVPSSGAAPYMGVYEVFKTAQVELCNTLAGEMEDTNIITYAIGPGLVKTKTAQKGIETIARLMNMSTEEFYRDNEGQILDAEAAGTGFAISVALAKQYNGQEIGSIQALMDGGVYTQHTIDRSTLMLNEEQREEYKLRLGKIV</sequence>
<organism evidence="3 4">
    <name type="scientific">Paenibacillus anaericanus</name>
    <dbReference type="NCBI Taxonomy" id="170367"/>
    <lineage>
        <taxon>Bacteria</taxon>
        <taxon>Bacillati</taxon>
        <taxon>Bacillota</taxon>
        <taxon>Bacilli</taxon>
        <taxon>Bacillales</taxon>
        <taxon>Paenibacillaceae</taxon>
        <taxon>Paenibacillus</taxon>
    </lineage>
</organism>